<evidence type="ECO:0000313" key="2">
    <source>
        <dbReference type="EMBL" id="KAH6829441.1"/>
    </source>
</evidence>
<dbReference type="InterPro" id="IPR050781">
    <property type="entry name" value="CWC22_splicing_factor"/>
</dbReference>
<accession>A0AAD4J929</accession>
<evidence type="ECO:0000313" key="3">
    <source>
        <dbReference type="Proteomes" id="UP001190926"/>
    </source>
</evidence>
<dbReference type="InterPro" id="IPR003890">
    <property type="entry name" value="MIF4G-like_typ-3"/>
</dbReference>
<protein>
    <recommendedName>
        <fullName evidence="1">MIF4G domain-containing protein</fullName>
    </recommendedName>
</protein>
<organism evidence="2 3">
    <name type="scientific">Perilla frutescens var. hirtella</name>
    <name type="common">Perilla citriodora</name>
    <name type="synonym">Perilla setoyensis</name>
    <dbReference type="NCBI Taxonomy" id="608512"/>
    <lineage>
        <taxon>Eukaryota</taxon>
        <taxon>Viridiplantae</taxon>
        <taxon>Streptophyta</taxon>
        <taxon>Embryophyta</taxon>
        <taxon>Tracheophyta</taxon>
        <taxon>Spermatophyta</taxon>
        <taxon>Magnoliopsida</taxon>
        <taxon>eudicotyledons</taxon>
        <taxon>Gunneridae</taxon>
        <taxon>Pentapetalae</taxon>
        <taxon>asterids</taxon>
        <taxon>lamiids</taxon>
        <taxon>Lamiales</taxon>
        <taxon>Lamiaceae</taxon>
        <taxon>Nepetoideae</taxon>
        <taxon>Elsholtzieae</taxon>
        <taxon>Perilla</taxon>
    </lineage>
</organism>
<dbReference type="Pfam" id="PF02854">
    <property type="entry name" value="MIF4G"/>
    <property type="match status" value="1"/>
</dbReference>
<dbReference type="EMBL" id="SDAM02000108">
    <property type="protein sequence ID" value="KAH6829441.1"/>
    <property type="molecule type" value="Genomic_DNA"/>
</dbReference>
<gene>
    <name evidence="2" type="ORF">C2S53_011484</name>
</gene>
<proteinExistence type="predicted"/>
<dbReference type="GO" id="GO:0071013">
    <property type="term" value="C:catalytic step 2 spliceosome"/>
    <property type="evidence" value="ECO:0007669"/>
    <property type="project" value="TreeGrafter"/>
</dbReference>
<dbReference type="PANTHER" id="PTHR18034">
    <property type="entry name" value="CELL CYCLE CONTROL PROTEIN CWF22-RELATED"/>
    <property type="match status" value="1"/>
</dbReference>
<name>A0AAD4J929_PERFH</name>
<dbReference type="SUPFAM" id="SSF48371">
    <property type="entry name" value="ARM repeat"/>
    <property type="match status" value="1"/>
</dbReference>
<dbReference type="InterPro" id="IPR016024">
    <property type="entry name" value="ARM-type_fold"/>
</dbReference>
<dbReference type="PANTHER" id="PTHR18034:SF3">
    <property type="entry name" value="PRE-MRNA-SPLICING FACTOR CWC22 HOMOLOG"/>
    <property type="match status" value="1"/>
</dbReference>
<comment type="caution">
    <text evidence="2">The sequence shown here is derived from an EMBL/GenBank/DDBJ whole genome shotgun (WGS) entry which is preliminary data.</text>
</comment>
<feature type="domain" description="MIF4G" evidence="1">
    <location>
        <begin position="45"/>
        <end position="228"/>
    </location>
</feature>
<dbReference type="GO" id="GO:0003723">
    <property type="term" value="F:RNA binding"/>
    <property type="evidence" value="ECO:0007669"/>
    <property type="project" value="InterPro"/>
</dbReference>
<reference evidence="2 3" key="1">
    <citation type="journal article" date="2021" name="Nat. Commun.">
        <title>Incipient diploidization of the medicinal plant Perilla within 10,000 years.</title>
        <authorList>
            <person name="Zhang Y."/>
            <person name="Shen Q."/>
            <person name="Leng L."/>
            <person name="Zhang D."/>
            <person name="Chen S."/>
            <person name="Shi Y."/>
            <person name="Ning Z."/>
            <person name="Chen S."/>
        </authorList>
    </citation>
    <scope>NUCLEOTIDE SEQUENCE [LARGE SCALE GENOMIC DNA]</scope>
    <source>
        <strain evidence="3">cv. PC099</strain>
    </source>
</reference>
<dbReference type="GO" id="GO:0000398">
    <property type="term" value="P:mRNA splicing, via spliceosome"/>
    <property type="evidence" value="ECO:0007669"/>
    <property type="project" value="TreeGrafter"/>
</dbReference>
<dbReference type="Gene3D" id="1.25.40.180">
    <property type="match status" value="1"/>
</dbReference>
<evidence type="ECO:0000259" key="1">
    <source>
        <dbReference type="SMART" id="SM00543"/>
    </source>
</evidence>
<dbReference type="AlphaFoldDB" id="A0AAD4J929"/>
<keyword evidence="3" id="KW-1185">Reference proteome</keyword>
<dbReference type="Proteomes" id="UP001190926">
    <property type="component" value="Unassembled WGS sequence"/>
</dbReference>
<dbReference type="SMART" id="SM00543">
    <property type="entry name" value="MIF4G"/>
    <property type="match status" value="1"/>
</dbReference>
<sequence>MDSMNSARSEVTCDHNTWLNNPVVETDKKDEETIDHNKMEWLSMKTRITALVEKADVSNVELVADQILNENIIKGKGVFCQTVMKSQSESPESSDVYAAVVAIINSKFPEVGYLLVKRAVLEFKEAHDSGDKQRMQTASRFLAQLVNQRVVYVFLPVTVLMLLLVNPSSDNVEVAAAFCSQCGSLMMDVVPHKLKEFLSEFHRLLTEGHFEKRVQVLIVRLFASKKRKFKACGRVINVVDYEDRVTHDVCLFQDLDPETSLDDR</sequence>